<feature type="compositionally biased region" description="Basic residues" evidence="1">
    <location>
        <begin position="204"/>
        <end position="214"/>
    </location>
</feature>
<keyword evidence="3" id="KW-1185">Reference proteome</keyword>
<dbReference type="EMBL" id="AVOT02050653">
    <property type="protein sequence ID" value="MBW0545693.1"/>
    <property type="molecule type" value="Genomic_DNA"/>
</dbReference>
<protein>
    <submittedName>
        <fullName evidence="2">Uncharacterized protein</fullName>
    </submittedName>
</protein>
<feature type="region of interest" description="Disordered" evidence="1">
    <location>
        <begin position="196"/>
        <end position="241"/>
    </location>
</feature>
<evidence type="ECO:0000313" key="3">
    <source>
        <dbReference type="Proteomes" id="UP000765509"/>
    </source>
</evidence>
<organism evidence="2 3">
    <name type="scientific">Austropuccinia psidii MF-1</name>
    <dbReference type="NCBI Taxonomy" id="1389203"/>
    <lineage>
        <taxon>Eukaryota</taxon>
        <taxon>Fungi</taxon>
        <taxon>Dikarya</taxon>
        <taxon>Basidiomycota</taxon>
        <taxon>Pucciniomycotina</taxon>
        <taxon>Pucciniomycetes</taxon>
        <taxon>Pucciniales</taxon>
        <taxon>Sphaerophragmiaceae</taxon>
        <taxon>Austropuccinia</taxon>
    </lineage>
</organism>
<evidence type="ECO:0000313" key="2">
    <source>
        <dbReference type="EMBL" id="MBW0545693.1"/>
    </source>
</evidence>
<reference evidence="2" key="1">
    <citation type="submission" date="2021-03" db="EMBL/GenBank/DDBJ databases">
        <title>Draft genome sequence of rust myrtle Austropuccinia psidii MF-1, a brazilian biotype.</title>
        <authorList>
            <person name="Quecine M.C."/>
            <person name="Pachon D.M.R."/>
            <person name="Bonatelli M.L."/>
            <person name="Correr F.H."/>
            <person name="Franceschini L.M."/>
            <person name="Leite T.F."/>
            <person name="Margarido G.R.A."/>
            <person name="Almeida C.A."/>
            <person name="Ferrarezi J.A."/>
            <person name="Labate C.A."/>
        </authorList>
    </citation>
    <scope>NUCLEOTIDE SEQUENCE</scope>
    <source>
        <strain evidence="2">MF-1</strain>
    </source>
</reference>
<evidence type="ECO:0000256" key="1">
    <source>
        <dbReference type="SAM" id="MobiDB-lite"/>
    </source>
</evidence>
<accession>A0A9Q3ILH4</accession>
<dbReference type="OrthoDB" id="1421156at2759"/>
<comment type="caution">
    <text evidence="2">The sequence shown here is derived from an EMBL/GenBank/DDBJ whole genome shotgun (WGS) entry which is preliminary data.</text>
</comment>
<proteinExistence type="predicted"/>
<gene>
    <name evidence="2" type="ORF">O181_085408</name>
</gene>
<name>A0A9Q3ILH4_9BASI</name>
<dbReference type="Proteomes" id="UP000765509">
    <property type="component" value="Unassembled WGS sequence"/>
</dbReference>
<sequence length="241" mass="28204">MVKLWLQRSTGTLLEVDRALHMAFRKQLIEIINRISKERIFHFNNFPPNICAFNGKVSHYALQMAFENFKTKFLPNKKCTNKYNNSQGITCKHKTQQAFSKCQRLQISEFHPEWHLNLPTGYQGDDQSFEKERKNESKRLLQAIGKDLFQRPMAEIDPILQHFQDLLTGKVPFDQIPKSQEDDQYYEDPLECKNICGRPQGAKNKNKNKDKRKPSTFEIIESQSKRRGRPPSKVTSTTTSR</sequence>
<dbReference type="AlphaFoldDB" id="A0A9Q3ILH4"/>